<dbReference type="CDD" id="cd00146">
    <property type="entry name" value="PKD"/>
    <property type="match status" value="1"/>
</dbReference>
<dbReference type="SMART" id="SM00089">
    <property type="entry name" value="PKD"/>
    <property type="match status" value="1"/>
</dbReference>
<feature type="domain" description="MAM" evidence="2">
    <location>
        <begin position="277"/>
        <end position="447"/>
    </location>
</feature>
<organism evidence="4 5">
    <name type="scientific">Shewanella submarina</name>
    <dbReference type="NCBI Taxonomy" id="2016376"/>
    <lineage>
        <taxon>Bacteria</taxon>
        <taxon>Pseudomonadati</taxon>
        <taxon>Pseudomonadota</taxon>
        <taxon>Gammaproteobacteria</taxon>
        <taxon>Alteromonadales</taxon>
        <taxon>Shewanellaceae</taxon>
        <taxon>Shewanella</taxon>
    </lineage>
</organism>
<dbReference type="Pfam" id="PF00629">
    <property type="entry name" value="MAM"/>
    <property type="match status" value="1"/>
</dbReference>
<dbReference type="SUPFAM" id="SSF55486">
    <property type="entry name" value="Metalloproteases ('zincins'), catalytic domain"/>
    <property type="match status" value="1"/>
</dbReference>
<dbReference type="InterPro" id="IPR035986">
    <property type="entry name" value="PKD_dom_sf"/>
</dbReference>
<dbReference type="Gene3D" id="3.40.390.10">
    <property type="entry name" value="Collagenase (Catalytic Domain)"/>
    <property type="match status" value="1"/>
</dbReference>
<feature type="domain" description="PKD" evidence="3">
    <location>
        <begin position="446"/>
        <end position="526"/>
    </location>
</feature>
<dbReference type="InterPro" id="IPR022409">
    <property type="entry name" value="PKD/Chitinase_dom"/>
</dbReference>
<dbReference type="SUPFAM" id="SSF49299">
    <property type="entry name" value="PKD domain"/>
    <property type="match status" value="1"/>
</dbReference>
<evidence type="ECO:0000259" key="2">
    <source>
        <dbReference type="PROSITE" id="PS50060"/>
    </source>
</evidence>
<sequence>MNKLMLHLAGLLTIGSLSLSTMAWGEESKALKVRFLVAAEDKQGTDAQASEAMIEEGLDKLNIGYAPIGVTFELNDIVYVTNEEVPGFHDPDNGWDYDDEELLRPFFALDSYNIIVTEVRGVNGHAWWPYEATDAIEVDPTDLVRTTPVHEIGHNLSLRHTYQSNGDGPISLLEGPEGWKYGDHIIDTPPDPDRDDLIENCVYFGDVVDDEGVAYDPDAKNYMSGGSNKCRTRFSAQQYTRMESLLSTDKYHLFNKYGEGRVLPTCDNSTQVTEFPHHEGFNVNDEVAETPWVQDVVHNRYNWRFDSDTSSSRTGADEPVDGHTFIHVDTSRMDDFIGAGDHVVMLSPCFDLTQVTDPSVNFFFNMYGADMGTLSLQASVDNGSSWQSLWQMVGPQHADGDWEEAEVDLADYVGKKVQLRLDYQVDGEKGDASVDAITINATPVTPNEPPQASFSYETQKLVVSLQSTSVDSDGEIVSFQWDLGDGNTAEGESVEHTYSSPGEYQVSLTVTDDGGLTNTVMETIRVKRGKKPKARIKHLDLWFMHLFISMSYDPDGYIVSQKWRFNDGSRVQGPVAFKFGHRASRVKLVVKDNDGLKGKAKLRF</sequence>
<evidence type="ECO:0000313" key="5">
    <source>
        <dbReference type="Proteomes" id="UP001595621"/>
    </source>
</evidence>
<reference evidence="5" key="1">
    <citation type="journal article" date="2019" name="Int. J. Syst. Evol. Microbiol.">
        <title>The Global Catalogue of Microorganisms (GCM) 10K type strain sequencing project: providing services to taxonomists for standard genome sequencing and annotation.</title>
        <authorList>
            <consortium name="The Broad Institute Genomics Platform"/>
            <consortium name="The Broad Institute Genome Sequencing Center for Infectious Disease"/>
            <person name="Wu L."/>
            <person name="Ma J."/>
        </authorList>
    </citation>
    <scope>NUCLEOTIDE SEQUENCE [LARGE SCALE GENOMIC DNA]</scope>
    <source>
        <strain evidence="5">KCTC 52277</strain>
    </source>
</reference>
<proteinExistence type="predicted"/>
<dbReference type="PROSITE" id="PS50093">
    <property type="entry name" value="PKD"/>
    <property type="match status" value="1"/>
</dbReference>
<dbReference type="SUPFAM" id="SSF49899">
    <property type="entry name" value="Concanavalin A-like lectins/glucanases"/>
    <property type="match status" value="1"/>
</dbReference>
<dbReference type="Gene3D" id="2.60.120.200">
    <property type="match status" value="1"/>
</dbReference>
<comment type="caution">
    <text evidence="4">The sequence shown here is derived from an EMBL/GenBank/DDBJ whole genome shotgun (WGS) entry which is preliminary data.</text>
</comment>
<protein>
    <submittedName>
        <fullName evidence="4">PKD domain-containing protein</fullName>
    </submittedName>
</protein>
<evidence type="ECO:0000313" key="4">
    <source>
        <dbReference type="EMBL" id="MFC3138639.1"/>
    </source>
</evidence>
<dbReference type="InterPro" id="IPR000601">
    <property type="entry name" value="PKD_dom"/>
</dbReference>
<keyword evidence="5" id="KW-1185">Reference proteome</keyword>
<gene>
    <name evidence="4" type="ORF">ACFOE0_10620</name>
</gene>
<dbReference type="EMBL" id="JBHRTD010000012">
    <property type="protein sequence ID" value="MFC3138639.1"/>
    <property type="molecule type" value="Genomic_DNA"/>
</dbReference>
<dbReference type="Gene3D" id="2.60.40.10">
    <property type="entry name" value="Immunoglobulins"/>
    <property type="match status" value="1"/>
</dbReference>
<feature type="chain" id="PRO_5045966184" evidence="1">
    <location>
        <begin position="24"/>
        <end position="604"/>
    </location>
</feature>
<feature type="signal peptide" evidence="1">
    <location>
        <begin position="1"/>
        <end position="23"/>
    </location>
</feature>
<dbReference type="InterPro" id="IPR024079">
    <property type="entry name" value="MetalloPept_cat_dom_sf"/>
</dbReference>
<dbReference type="InterPro" id="IPR000998">
    <property type="entry name" value="MAM_dom"/>
</dbReference>
<name>A0ABV7GEE5_9GAMM</name>
<accession>A0ABV7GEE5</accession>
<dbReference type="RefSeq" id="WP_248935837.1">
    <property type="nucleotide sequence ID" value="NZ_JAKILF010000003.1"/>
</dbReference>
<keyword evidence="1" id="KW-0732">Signal</keyword>
<dbReference type="InterPro" id="IPR013320">
    <property type="entry name" value="ConA-like_dom_sf"/>
</dbReference>
<dbReference type="InterPro" id="IPR013783">
    <property type="entry name" value="Ig-like_fold"/>
</dbReference>
<dbReference type="Pfam" id="PF18911">
    <property type="entry name" value="PKD_4"/>
    <property type="match status" value="1"/>
</dbReference>
<dbReference type="Proteomes" id="UP001595621">
    <property type="component" value="Unassembled WGS sequence"/>
</dbReference>
<evidence type="ECO:0000259" key="3">
    <source>
        <dbReference type="PROSITE" id="PS50093"/>
    </source>
</evidence>
<evidence type="ECO:0000256" key="1">
    <source>
        <dbReference type="SAM" id="SignalP"/>
    </source>
</evidence>
<dbReference type="PROSITE" id="PS50060">
    <property type="entry name" value="MAM_2"/>
    <property type="match status" value="1"/>
</dbReference>